<dbReference type="Gene3D" id="1.20.1250.20">
    <property type="entry name" value="MFS general substrate transporter like domains"/>
    <property type="match status" value="1"/>
</dbReference>
<keyword evidence="4 8" id="KW-0812">Transmembrane</keyword>
<evidence type="ECO:0000256" key="5">
    <source>
        <dbReference type="ARBA" id="ARBA00022989"/>
    </source>
</evidence>
<feature type="transmembrane region" description="Helical" evidence="8">
    <location>
        <begin position="103"/>
        <end position="127"/>
    </location>
</feature>
<dbReference type="InterPro" id="IPR045263">
    <property type="entry name" value="GLUT"/>
</dbReference>
<keyword evidence="11" id="KW-1185">Reference proteome</keyword>
<keyword evidence="5 8" id="KW-1133">Transmembrane helix</keyword>
<feature type="transmembrane region" description="Helical" evidence="8">
    <location>
        <begin position="347"/>
        <end position="370"/>
    </location>
</feature>
<reference evidence="10 11" key="1">
    <citation type="journal article" date="2016" name="Nat. Commun.">
        <title>Extremotolerant tardigrade genome and improved radiotolerance of human cultured cells by tardigrade-unique protein.</title>
        <authorList>
            <person name="Hashimoto T."/>
            <person name="Horikawa D.D."/>
            <person name="Saito Y."/>
            <person name="Kuwahara H."/>
            <person name="Kozuka-Hata H."/>
            <person name="Shin-I T."/>
            <person name="Minakuchi Y."/>
            <person name="Ohishi K."/>
            <person name="Motoyama A."/>
            <person name="Aizu T."/>
            <person name="Enomoto A."/>
            <person name="Kondo K."/>
            <person name="Tanaka S."/>
            <person name="Hara Y."/>
            <person name="Koshikawa S."/>
            <person name="Sagara H."/>
            <person name="Miura T."/>
            <person name="Yokobori S."/>
            <person name="Miyagawa K."/>
            <person name="Suzuki Y."/>
            <person name="Kubo T."/>
            <person name="Oyama M."/>
            <person name="Kohara Y."/>
            <person name="Fujiyama A."/>
            <person name="Arakawa K."/>
            <person name="Katayama T."/>
            <person name="Toyoda A."/>
            <person name="Kunieda T."/>
        </authorList>
    </citation>
    <scope>NUCLEOTIDE SEQUENCE [LARGE SCALE GENOMIC DNA]</scope>
    <source>
        <strain evidence="10 11">YOKOZUNA-1</strain>
    </source>
</reference>
<evidence type="ECO:0000256" key="7">
    <source>
        <dbReference type="RuleBase" id="RU003346"/>
    </source>
</evidence>
<evidence type="ECO:0000313" key="10">
    <source>
        <dbReference type="EMBL" id="GAV00524.1"/>
    </source>
</evidence>
<evidence type="ECO:0000256" key="1">
    <source>
        <dbReference type="ARBA" id="ARBA00004651"/>
    </source>
</evidence>
<evidence type="ECO:0000256" key="2">
    <source>
        <dbReference type="ARBA" id="ARBA00022448"/>
    </source>
</evidence>
<proteinExistence type="inferred from homology"/>
<dbReference type="GO" id="GO:0005353">
    <property type="term" value="F:fructose transmembrane transporter activity"/>
    <property type="evidence" value="ECO:0007669"/>
    <property type="project" value="UniProtKB-ARBA"/>
</dbReference>
<keyword evidence="6 8" id="KW-0472">Membrane</keyword>
<dbReference type="AlphaFoldDB" id="A0A1D1VNL0"/>
<evidence type="ECO:0000259" key="9">
    <source>
        <dbReference type="PROSITE" id="PS50850"/>
    </source>
</evidence>
<comment type="subcellular location">
    <subcellularLocation>
        <location evidence="1">Cell membrane</location>
        <topology evidence="1">Multi-pass membrane protein</topology>
    </subcellularLocation>
</comment>
<dbReference type="PROSITE" id="PS00216">
    <property type="entry name" value="SUGAR_TRANSPORT_1"/>
    <property type="match status" value="1"/>
</dbReference>
<comment type="caution">
    <text evidence="10">The sequence shown here is derived from an EMBL/GenBank/DDBJ whole genome shotgun (WGS) entry which is preliminary data.</text>
</comment>
<feature type="transmembrane region" description="Helical" evidence="8">
    <location>
        <begin position="377"/>
        <end position="398"/>
    </location>
</feature>
<dbReference type="GO" id="GO:1990539">
    <property type="term" value="P:fructose import across plasma membrane"/>
    <property type="evidence" value="ECO:0007669"/>
    <property type="project" value="UniProtKB-ARBA"/>
</dbReference>
<evidence type="ECO:0000256" key="4">
    <source>
        <dbReference type="ARBA" id="ARBA00022692"/>
    </source>
</evidence>
<dbReference type="InterPro" id="IPR005829">
    <property type="entry name" value="Sugar_transporter_CS"/>
</dbReference>
<dbReference type="FunFam" id="1.20.1250.20:FF:001511">
    <property type="entry name" value="Solute carrier family 2, facilitated glucose transporter member 5"/>
    <property type="match status" value="1"/>
</dbReference>
<dbReference type="PRINTS" id="PR00171">
    <property type="entry name" value="SUGRTRNSPORT"/>
</dbReference>
<dbReference type="InterPro" id="IPR003663">
    <property type="entry name" value="Sugar/inositol_transpt"/>
</dbReference>
<keyword evidence="2 7" id="KW-0813">Transport</keyword>
<feature type="transmembrane region" description="Helical" evidence="8">
    <location>
        <begin position="225"/>
        <end position="247"/>
    </location>
</feature>
<keyword evidence="3" id="KW-1003">Cell membrane</keyword>
<evidence type="ECO:0000256" key="3">
    <source>
        <dbReference type="ARBA" id="ARBA00022475"/>
    </source>
</evidence>
<dbReference type="PANTHER" id="PTHR23503">
    <property type="entry name" value="SOLUTE CARRIER FAMILY 2"/>
    <property type="match status" value="1"/>
</dbReference>
<dbReference type="Pfam" id="PF00083">
    <property type="entry name" value="Sugar_tr"/>
    <property type="match status" value="1"/>
</dbReference>
<feature type="transmembrane region" description="Helical" evidence="8">
    <location>
        <begin position="162"/>
        <end position="184"/>
    </location>
</feature>
<evidence type="ECO:0000256" key="8">
    <source>
        <dbReference type="SAM" id="Phobius"/>
    </source>
</evidence>
<sequence>MKEGVTKPLALAIFAAAFGSSLLFGWNIGVINQPQNVMGHWIRDVKCKRLMDADAPRDDTYEKWCDKRPVENDTIKMYPPDQAPKNEIDPGFGDVAPNPDLNALWSFIVAIFAIGGLIGALASGWLVTKYGRKGTLMMNTGLGLIAVALLAFPYLARSYEMLFVGRFLMGVNCGINSGIPAMYFSEISPLHLRGAIGSLHQLFITIGIFLSSIFGLYPILGSEDLWPVLFALAVVPIIVQLMTLPLVPESPKYLYLDKGDEAAAQRALAKFRGTEDNHEEMAEMKKESDQIKSEPKVTIRDVFTNKFLRKVTIIAILLMVMQQFSGINAIMFYSTRIFNSCGLTAEAASYATIGLNAVNVAMTLVSVVLVEKAGRKTLLLVGFIGMGASMVLLAVFMLQTGAGKVSETEPIVENPRKVWAAPLSAVMVFLGVIFFATGPGSVPWFMISEMVPQSSRGIATSLAVGTNWLCTFIVGQAFPPLQEALKENVFFVFASILALSALYTWKFVPETKGKTLEQVRAELQQTL</sequence>
<dbReference type="PROSITE" id="PS50850">
    <property type="entry name" value="MFS"/>
    <property type="match status" value="1"/>
</dbReference>
<dbReference type="OrthoDB" id="4540492at2759"/>
<dbReference type="EMBL" id="BDGG01000006">
    <property type="protein sequence ID" value="GAV00524.1"/>
    <property type="molecule type" value="Genomic_DNA"/>
</dbReference>
<dbReference type="Proteomes" id="UP000186922">
    <property type="component" value="Unassembled WGS sequence"/>
</dbReference>
<dbReference type="InterPro" id="IPR005828">
    <property type="entry name" value="MFS_sugar_transport-like"/>
</dbReference>
<dbReference type="PANTHER" id="PTHR23503:SF8">
    <property type="entry name" value="FACILITATED GLUCOSE TRANSPORTER PROTEIN 1"/>
    <property type="match status" value="1"/>
</dbReference>
<feature type="transmembrane region" description="Helical" evidence="8">
    <location>
        <begin position="313"/>
        <end position="335"/>
    </location>
</feature>
<accession>A0A1D1VNL0</accession>
<dbReference type="STRING" id="947166.A0A1D1VNL0"/>
<feature type="transmembrane region" description="Helical" evidence="8">
    <location>
        <begin position="418"/>
        <end position="437"/>
    </location>
</feature>
<dbReference type="InterPro" id="IPR020846">
    <property type="entry name" value="MFS_dom"/>
</dbReference>
<evidence type="ECO:0000313" key="11">
    <source>
        <dbReference type="Proteomes" id="UP000186922"/>
    </source>
</evidence>
<organism evidence="10 11">
    <name type="scientific">Ramazzottius varieornatus</name>
    <name type="common">Water bear</name>
    <name type="synonym">Tardigrade</name>
    <dbReference type="NCBI Taxonomy" id="947166"/>
    <lineage>
        <taxon>Eukaryota</taxon>
        <taxon>Metazoa</taxon>
        <taxon>Ecdysozoa</taxon>
        <taxon>Tardigrada</taxon>
        <taxon>Eutardigrada</taxon>
        <taxon>Parachela</taxon>
        <taxon>Hypsibioidea</taxon>
        <taxon>Ramazzottiidae</taxon>
        <taxon>Ramazzottius</taxon>
    </lineage>
</organism>
<feature type="domain" description="Major facilitator superfamily (MFS) profile" evidence="9">
    <location>
        <begin position="13"/>
        <end position="512"/>
    </location>
</feature>
<feature type="transmembrane region" description="Helical" evidence="8">
    <location>
        <begin position="136"/>
        <end position="156"/>
    </location>
</feature>
<feature type="transmembrane region" description="Helical" evidence="8">
    <location>
        <begin position="458"/>
        <end position="478"/>
    </location>
</feature>
<dbReference type="GO" id="GO:0005886">
    <property type="term" value="C:plasma membrane"/>
    <property type="evidence" value="ECO:0007669"/>
    <property type="project" value="UniProtKB-SubCell"/>
</dbReference>
<dbReference type="PROSITE" id="PS00217">
    <property type="entry name" value="SUGAR_TRANSPORT_2"/>
    <property type="match status" value="1"/>
</dbReference>
<name>A0A1D1VNL0_RAMVA</name>
<gene>
    <name evidence="10" type="primary">RvY_11357-1</name>
    <name evidence="10" type="synonym">RvY_11357.1</name>
    <name evidence="10" type="ORF">RvY_11357</name>
</gene>
<evidence type="ECO:0000256" key="6">
    <source>
        <dbReference type="ARBA" id="ARBA00023136"/>
    </source>
</evidence>
<protein>
    <recommendedName>
        <fullName evidence="9">Major facilitator superfamily (MFS) profile domain-containing protein</fullName>
    </recommendedName>
</protein>
<dbReference type="SUPFAM" id="SSF103473">
    <property type="entry name" value="MFS general substrate transporter"/>
    <property type="match status" value="1"/>
</dbReference>
<dbReference type="NCBIfam" id="TIGR00879">
    <property type="entry name" value="SP"/>
    <property type="match status" value="1"/>
</dbReference>
<dbReference type="InterPro" id="IPR036259">
    <property type="entry name" value="MFS_trans_sf"/>
</dbReference>
<feature type="transmembrane region" description="Helical" evidence="8">
    <location>
        <begin position="196"/>
        <end position="219"/>
    </location>
</feature>
<feature type="transmembrane region" description="Helical" evidence="8">
    <location>
        <begin position="490"/>
        <end position="508"/>
    </location>
</feature>
<comment type="similarity">
    <text evidence="7">Belongs to the major facilitator superfamily. Sugar transporter (TC 2.A.1.1) family.</text>
</comment>